<sequence>MSTYCYFQQVSPQIIEKLQCHPSLFDIFREAYALEEYSDKYWYGIEELQTEIWNDLGEQERIPREIYEQIKSYIPEIVAAGLVDQCWVGSYDSFDWLDDEGLTGIEIGNNDAYGAVLYLTPFQVEIMTQKLKEFRQRNFLDVYQILYPQSCEPQQTKKAETEFWQHFETILVYCQDAVNNSYGMLLYYG</sequence>
<dbReference type="OrthoDB" id="489746at2"/>
<dbReference type="AlphaFoldDB" id="A0A1Z4GDE4"/>
<name>A0A1Z4GDE4_9CYAN</name>
<evidence type="ECO:0000313" key="2">
    <source>
        <dbReference type="Proteomes" id="UP000218287"/>
    </source>
</evidence>
<evidence type="ECO:0000313" key="1">
    <source>
        <dbReference type="EMBL" id="BAY15499.1"/>
    </source>
</evidence>
<dbReference type="Gene3D" id="3.40.1760.10">
    <property type="entry name" value="YfbM-like super family"/>
    <property type="match status" value="1"/>
</dbReference>
<reference evidence="1 2" key="1">
    <citation type="submission" date="2017-06" db="EMBL/GenBank/DDBJ databases">
        <title>Genome sequencing of cyanobaciteial culture collection at National Institute for Environmental Studies (NIES).</title>
        <authorList>
            <person name="Hirose Y."/>
            <person name="Shimura Y."/>
            <person name="Fujisawa T."/>
            <person name="Nakamura Y."/>
            <person name="Kawachi M."/>
        </authorList>
    </citation>
    <scope>NUCLEOTIDE SEQUENCE [LARGE SCALE GENOMIC DNA]</scope>
    <source>
        <strain evidence="1 2">NIES-21</strain>
    </source>
</reference>
<dbReference type="InterPro" id="IPR035944">
    <property type="entry name" value="YfbM-like_sf"/>
</dbReference>
<proteinExistence type="predicted"/>
<protein>
    <recommendedName>
        <fullName evidence="3">DUF1877 domain-containing protein</fullName>
    </recommendedName>
</protein>
<evidence type="ECO:0008006" key="3">
    <source>
        <dbReference type="Google" id="ProtNLM"/>
    </source>
</evidence>
<accession>A0A1Z4GDE4</accession>
<dbReference type="EMBL" id="AP018174">
    <property type="protein sequence ID" value="BAY15499.1"/>
    <property type="molecule type" value="Genomic_DNA"/>
</dbReference>
<keyword evidence="2" id="KW-1185">Reference proteome</keyword>
<dbReference type="Proteomes" id="UP000218287">
    <property type="component" value="Chromosome"/>
</dbReference>
<organism evidence="1 2">
    <name type="scientific">Anabaenopsis circularis NIES-21</name>
    <dbReference type="NCBI Taxonomy" id="1085406"/>
    <lineage>
        <taxon>Bacteria</taxon>
        <taxon>Bacillati</taxon>
        <taxon>Cyanobacteriota</taxon>
        <taxon>Cyanophyceae</taxon>
        <taxon>Nostocales</taxon>
        <taxon>Nodulariaceae</taxon>
        <taxon>Anabaenopsis</taxon>
    </lineage>
</organism>
<gene>
    <name evidence="1" type="ORF">NIES21_13160</name>
</gene>